<protein>
    <submittedName>
        <fullName evidence="1">Uncharacterized protein</fullName>
    </submittedName>
</protein>
<comment type="caution">
    <text evidence="1">The sequence shown here is derived from an EMBL/GenBank/DDBJ whole genome shotgun (WGS) entry which is preliminary data.</text>
</comment>
<proteinExistence type="predicted"/>
<dbReference type="RefSeq" id="WP_205357475.1">
    <property type="nucleotide sequence ID" value="NZ_JADKYB010000006.1"/>
</dbReference>
<dbReference type="Proteomes" id="UP000749040">
    <property type="component" value="Unassembled WGS sequence"/>
</dbReference>
<evidence type="ECO:0000313" key="2">
    <source>
        <dbReference type="Proteomes" id="UP000749040"/>
    </source>
</evidence>
<gene>
    <name evidence="1" type="ORF">ITX44_13950</name>
</gene>
<organism evidence="1 2">
    <name type="scientific">Actinacidiphila acididurans</name>
    <dbReference type="NCBI Taxonomy" id="2784346"/>
    <lineage>
        <taxon>Bacteria</taxon>
        <taxon>Bacillati</taxon>
        <taxon>Actinomycetota</taxon>
        <taxon>Actinomycetes</taxon>
        <taxon>Kitasatosporales</taxon>
        <taxon>Streptomycetaceae</taxon>
        <taxon>Actinacidiphila</taxon>
    </lineage>
</organism>
<accession>A0ABS2TQM7</accession>
<sequence length="64" mass="6590">MLGERGSKGGYGHAGRGLPSGGAVRVSLGLATNAADIAAFLDFVTTAYRDRLPDPVGLEPRMVC</sequence>
<name>A0ABS2TQM7_9ACTN</name>
<keyword evidence="2" id="KW-1185">Reference proteome</keyword>
<reference evidence="1 2" key="1">
    <citation type="submission" date="2021-01" db="EMBL/GenBank/DDBJ databases">
        <title>Streptomyces acididurans sp. nov., isolated from a peat swamp forest soil.</title>
        <authorList>
            <person name="Chantavorakit T."/>
            <person name="Duangmal K."/>
        </authorList>
    </citation>
    <scope>NUCLEOTIDE SEQUENCE [LARGE SCALE GENOMIC DNA]</scope>
    <source>
        <strain evidence="1 2">KK5PA1</strain>
    </source>
</reference>
<evidence type="ECO:0000313" key="1">
    <source>
        <dbReference type="EMBL" id="MBM9505635.1"/>
    </source>
</evidence>
<dbReference type="EMBL" id="JADKYB010000006">
    <property type="protein sequence ID" value="MBM9505635.1"/>
    <property type="molecule type" value="Genomic_DNA"/>
</dbReference>